<dbReference type="AlphaFoldDB" id="A0A6J4U6H9"/>
<evidence type="ECO:0000313" key="2">
    <source>
        <dbReference type="EMBL" id="CAA9541956.1"/>
    </source>
</evidence>
<reference evidence="2" key="1">
    <citation type="submission" date="2020-02" db="EMBL/GenBank/DDBJ databases">
        <authorList>
            <person name="Meier V. D."/>
        </authorList>
    </citation>
    <scope>NUCLEOTIDE SEQUENCE</scope>
    <source>
        <strain evidence="2">AVDCRST_MAG70</strain>
    </source>
</reference>
<name>A0A6J4U6H9_9BACT</name>
<proteinExistence type="predicted"/>
<accession>A0A6J4U6H9</accession>
<sequence>MLGDDLDVRVHGDSLHVDHSATIVWRHGVVGSRDSAGGLVIRLGLARSGRRRRWCIGMKGAYARDVPSGAPRRAVHPAPVRHHLGRGSGTAPRPVSW</sequence>
<feature type="compositionally biased region" description="Basic residues" evidence="1">
    <location>
        <begin position="73"/>
        <end position="85"/>
    </location>
</feature>
<organism evidence="2">
    <name type="scientific">uncultured Thermomicrobiales bacterium</name>
    <dbReference type="NCBI Taxonomy" id="1645740"/>
    <lineage>
        <taxon>Bacteria</taxon>
        <taxon>Pseudomonadati</taxon>
        <taxon>Thermomicrobiota</taxon>
        <taxon>Thermomicrobia</taxon>
        <taxon>Thermomicrobiales</taxon>
        <taxon>environmental samples</taxon>
    </lineage>
</organism>
<dbReference type="EMBL" id="CADCWH010000030">
    <property type="protein sequence ID" value="CAA9541956.1"/>
    <property type="molecule type" value="Genomic_DNA"/>
</dbReference>
<protein>
    <submittedName>
        <fullName evidence="2">Uncharacterized protein</fullName>
    </submittedName>
</protein>
<gene>
    <name evidence="2" type="ORF">AVDCRST_MAG70-179</name>
</gene>
<feature type="region of interest" description="Disordered" evidence="1">
    <location>
        <begin position="67"/>
        <end position="97"/>
    </location>
</feature>
<evidence type="ECO:0000256" key="1">
    <source>
        <dbReference type="SAM" id="MobiDB-lite"/>
    </source>
</evidence>